<dbReference type="Pfam" id="PF00428">
    <property type="entry name" value="Ribosomal_60s"/>
    <property type="match status" value="1"/>
</dbReference>
<gene>
    <name evidence="5" type="ORF">CU098_008465</name>
</gene>
<dbReference type="FunFam" id="1.10.10.1410:FF:000002">
    <property type="entry name" value="60S acidic ribosomal protein P2"/>
    <property type="match status" value="1"/>
</dbReference>
<feature type="compositionally biased region" description="Low complexity" evidence="4">
    <location>
        <begin position="73"/>
        <end position="86"/>
    </location>
</feature>
<dbReference type="InterPro" id="IPR044076">
    <property type="entry name" value="Ribosomal_P2"/>
</dbReference>
<evidence type="ECO:0000256" key="3">
    <source>
        <dbReference type="ARBA" id="ARBA00023274"/>
    </source>
</evidence>
<protein>
    <recommendedName>
        <fullName evidence="7">60S acidic ribosomal protein P2</fullName>
    </recommendedName>
</protein>
<dbReference type="AlphaFoldDB" id="A0A367KBS0"/>
<dbReference type="OrthoDB" id="1227494at2759"/>
<dbReference type="GO" id="GO:0022625">
    <property type="term" value="C:cytosolic large ribosomal subunit"/>
    <property type="evidence" value="ECO:0007669"/>
    <property type="project" value="InterPro"/>
</dbReference>
<evidence type="ECO:0000313" key="6">
    <source>
        <dbReference type="Proteomes" id="UP000253551"/>
    </source>
</evidence>
<evidence type="ECO:0000256" key="2">
    <source>
        <dbReference type="ARBA" id="ARBA00022980"/>
    </source>
</evidence>
<sequence>MKYLAAYLLLNVAGKANPSADEVKSILSSVGAEIDEERVSSLIAALAEKNIDELIAEGKEKISSVPTGGAVAASGAAAASSDAPAAEAKEEEKEESDDDMGFGLFD</sequence>
<dbReference type="EMBL" id="PJQM01001926">
    <property type="protein sequence ID" value="RCH99655.1"/>
    <property type="molecule type" value="Genomic_DNA"/>
</dbReference>
<evidence type="ECO:0000313" key="5">
    <source>
        <dbReference type="EMBL" id="RCH99655.1"/>
    </source>
</evidence>
<name>A0A367KBS0_RHIST</name>
<dbReference type="HAMAP" id="MF_01478">
    <property type="entry name" value="Ribosomal_L12_arch"/>
    <property type="match status" value="1"/>
</dbReference>
<dbReference type="InterPro" id="IPR038716">
    <property type="entry name" value="P1/P2_N_sf"/>
</dbReference>
<dbReference type="Proteomes" id="UP000253551">
    <property type="component" value="Unassembled WGS sequence"/>
</dbReference>
<evidence type="ECO:0008006" key="7">
    <source>
        <dbReference type="Google" id="ProtNLM"/>
    </source>
</evidence>
<comment type="similarity">
    <text evidence="1">Belongs to the eukaryotic ribosomal protein P1/P2 family.</text>
</comment>
<keyword evidence="3" id="KW-0687">Ribonucleoprotein</keyword>
<accession>A0A367KBS0</accession>
<dbReference type="InterPro" id="IPR027534">
    <property type="entry name" value="Ribosomal_P1/P2"/>
</dbReference>
<reference evidence="5 6" key="1">
    <citation type="journal article" date="2018" name="G3 (Bethesda)">
        <title>Phylogenetic and Phylogenomic Definition of Rhizopus Species.</title>
        <authorList>
            <person name="Gryganskyi A.P."/>
            <person name="Golan J."/>
            <person name="Dolatabadi S."/>
            <person name="Mondo S."/>
            <person name="Robb S."/>
            <person name="Idnurm A."/>
            <person name="Muszewska A."/>
            <person name="Steczkiewicz K."/>
            <person name="Masonjones S."/>
            <person name="Liao H.L."/>
            <person name="Gajdeczka M.T."/>
            <person name="Anike F."/>
            <person name="Vuek A."/>
            <person name="Anishchenko I.M."/>
            <person name="Voigt K."/>
            <person name="de Hoog G.S."/>
            <person name="Smith M.E."/>
            <person name="Heitman J."/>
            <person name="Vilgalys R."/>
            <person name="Stajich J.E."/>
        </authorList>
    </citation>
    <scope>NUCLEOTIDE SEQUENCE [LARGE SCALE GENOMIC DNA]</scope>
    <source>
        <strain evidence="5 6">LSU 92-RS-03</strain>
    </source>
</reference>
<feature type="region of interest" description="Disordered" evidence="4">
    <location>
        <begin position="73"/>
        <end position="106"/>
    </location>
</feature>
<dbReference type="STRING" id="4846.A0A367KBS0"/>
<dbReference type="GO" id="GO:0002182">
    <property type="term" value="P:cytoplasmic translational elongation"/>
    <property type="evidence" value="ECO:0007669"/>
    <property type="project" value="InterPro"/>
</dbReference>
<dbReference type="PANTHER" id="PTHR21141:SF5">
    <property type="entry name" value="LARGE RIBOSOMAL SUBUNIT PROTEIN P2"/>
    <property type="match status" value="1"/>
</dbReference>
<evidence type="ECO:0000256" key="1">
    <source>
        <dbReference type="ARBA" id="ARBA00005436"/>
    </source>
</evidence>
<keyword evidence="2" id="KW-0689">Ribosomal protein</keyword>
<dbReference type="Gene3D" id="1.10.10.1410">
    <property type="match status" value="1"/>
</dbReference>
<comment type="caution">
    <text evidence="5">The sequence shown here is derived from an EMBL/GenBank/DDBJ whole genome shotgun (WGS) entry which is preliminary data.</text>
</comment>
<dbReference type="CDD" id="cd05833">
    <property type="entry name" value="Ribosomal_P2"/>
    <property type="match status" value="1"/>
</dbReference>
<dbReference type="GO" id="GO:0003735">
    <property type="term" value="F:structural constituent of ribosome"/>
    <property type="evidence" value="ECO:0007669"/>
    <property type="project" value="InterPro"/>
</dbReference>
<proteinExistence type="inferred from homology"/>
<evidence type="ECO:0000256" key="4">
    <source>
        <dbReference type="SAM" id="MobiDB-lite"/>
    </source>
</evidence>
<dbReference type="PANTHER" id="PTHR21141">
    <property type="entry name" value="60S ACIDIC RIBOSOMAL PROTEIN FAMILY MEMBER"/>
    <property type="match status" value="1"/>
</dbReference>
<organism evidence="5 6">
    <name type="scientific">Rhizopus stolonifer</name>
    <name type="common">Rhizopus nigricans</name>
    <dbReference type="NCBI Taxonomy" id="4846"/>
    <lineage>
        <taxon>Eukaryota</taxon>
        <taxon>Fungi</taxon>
        <taxon>Fungi incertae sedis</taxon>
        <taxon>Mucoromycota</taxon>
        <taxon>Mucoromycotina</taxon>
        <taxon>Mucoromycetes</taxon>
        <taxon>Mucorales</taxon>
        <taxon>Mucorineae</taxon>
        <taxon>Rhizopodaceae</taxon>
        <taxon>Rhizopus</taxon>
    </lineage>
</organism>
<keyword evidence="6" id="KW-1185">Reference proteome</keyword>